<reference evidence="2 3" key="1">
    <citation type="submission" date="2023-07" db="EMBL/GenBank/DDBJ databases">
        <title>Sorghum-associated microbial communities from plants grown in Nebraska, USA.</title>
        <authorList>
            <person name="Schachtman D."/>
        </authorList>
    </citation>
    <scope>NUCLEOTIDE SEQUENCE [LARGE SCALE GENOMIC DNA]</scope>
    <source>
        <strain evidence="2 3">4272</strain>
    </source>
</reference>
<dbReference type="InterPro" id="IPR054241">
    <property type="entry name" value="DUF6968"/>
</dbReference>
<comment type="caution">
    <text evidence="2">The sequence shown here is derived from an EMBL/GenBank/DDBJ whole genome shotgun (WGS) entry which is preliminary data.</text>
</comment>
<feature type="domain" description="DUF6968" evidence="1">
    <location>
        <begin position="12"/>
        <end position="95"/>
    </location>
</feature>
<protein>
    <recommendedName>
        <fullName evidence="1">DUF6968 domain-containing protein</fullName>
    </recommendedName>
</protein>
<dbReference type="RefSeq" id="WP_104406899.1">
    <property type="nucleotide sequence ID" value="NZ_JAVDWW010000015.1"/>
</dbReference>
<name>A0ABU1XS45_9NOCA</name>
<dbReference type="EMBL" id="JAVDWW010000015">
    <property type="protein sequence ID" value="MDR7172856.1"/>
    <property type="molecule type" value="Genomic_DNA"/>
</dbReference>
<dbReference type="Proteomes" id="UP001251217">
    <property type="component" value="Unassembled WGS sequence"/>
</dbReference>
<sequence>MPEWTHHVIARRELDKWGSPVIVSIGLPYQEGPFTWHAPFRIEGVEDEPFEHAAGGSDSVQALILGLKMIAAVLQSWNADYSFTWDGEPDLGFPL</sequence>
<accession>A0ABU1XS45</accession>
<evidence type="ECO:0000313" key="3">
    <source>
        <dbReference type="Proteomes" id="UP001251217"/>
    </source>
</evidence>
<evidence type="ECO:0000259" key="1">
    <source>
        <dbReference type="Pfam" id="PF22302"/>
    </source>
</evidence>
<gene>
    <name evidence="2" type="ORF">J2W56_006622</name>
</gene>
<organism evidence="2 3">
    <name type="scientific">Nocardia kruczakiae</name>
    <dbReference type="NCBI Taxonomy" id="261477"/>
    <lineage>
        <taxon>Bacteria</taxon>
        <taxon>Bacillati</taxon>
        <taxon>Actinomycetota</taxon>
        <taxon>Actinomycetes</taxon>
        <taxon>Mycobacteriales</taxon>
        <taxon>Nocardiaceae</taxon>
        <taxon>Nocardia</taxon>
    </lineage>
</organism>
<evidence type="ECO:0000313" key="2">
    <source>
        <dbReference type="EMBL" id="MDR7172856.1"/>
    </source>
</evidence>
<dbReference type="Pfam" id="PF22302">
    <property type="entry name" value="DUF6968"/>
    <property type="match status" value="1"/>
</dbReference>
<proteinExistence type="predicted"/>
<keyword evidence="3" id="KW-1185">Reference proteome</keyword>